<gene>
    <name evidence="1" type="ORF">AYO20_11313</name>
</gene>
<sequence length="191" mass="20718">MSSSGGDYGFESESGSGSHVMWSRLHTSTLNHFESVSPLSIDTTRFPTFPLLSAAIATLVIFTPLTTAFDGIGCMTVTEDVDCGRGECQLGEHYIRFGVTTIYGNPLDNCECPQLLGICSAINPEWHGTCSCDQGDRSIHIQGFPIRVSDSNIDCWSCTDMFDDSQREVRLICRGQPGVTKSNVGCPPPPQ</sequence>
<evidence type="ECO:0000313" key="1">
    <source>
        <dbReference type="EMBL" id="OAL21884.1"/>
    </source>
</evidence>
<dbReference type="RefSeq" id="XP_022494472.1">
    <property type="nucleotide sequence ID" value="XM_022649565.1"/>
</dbReference>
<dbReference type="OrthoDB" id="4147444at2759"/>
<accession>A0A178BXK1</accession>
<keyword evidence="2" id="KW-1185">Reference proteome</keyword>
<name>A0A178BXK1_9EURO</name>
<evidence type="ECO:0008006" key="3">
    <source>
        <dbReference type="Google" id="ProtNLM"/>
    </source>
</evidence>
<dbReference type="AlphaFoldDB" id="A0A178BXK1"/>
<dbReference type="GeneID" id="34594697"/>
<dbReference type="Proteomes" id="UP000185904">
    <property type="component" value="Unassembled WGS sequence"/>
</dbReference>
<reference evidence="1 2" key="1">
    <citation type="submission" date="2016-03" db="EMBL/GenBank/DDBJ databases">
        <title>The draft genome sequence of Fonsecaea nubica causative agent of cutaneous subcutaneous infection in human host.</title>
        <authorList>
            <person name="Costa F."/>
            <person name="Sybren D.H."/>
            <person name="Raittz R.T."/>
            <person name="Weiss V.A."/>
            <person name="Leao A.C."/>
            <person name="Gomes R."/>
            <person name="De Souza E.M."/>
            <person name="Pedrosa F.O."/>
            <person name="Steffens M.B."/>
            <person name="Bombassaro A."/>
            <person name="Tadra-Sfeir M.Z."/>
            <person name="Moreno L.F."/>
            <person name="Najafzadeh M.J."/>
            <person name="Felipe M.S."/>
            <person name="Teixeira M."/>
            <person name="Sun J."/>
            <person name="Xi L."/>
            <person name="Castro M.A."/>
            <person name="Vicente V.A."/>
        </authorList>
    </citation>
    <scope>NUCLEOTIDE SEQUENCE [LARGE SCALE GENOMIC DNA]</scope>
    <source>
        <strain evidence="1 2">CBS 269.64</strain>
    </source>
</reference>
<dbReference type="EMBL" id="LVCJ01000145">
    <property type="protein sequence ID" value="OAL21884.1"/>
    <property type="molecule type" value="Genomic_DNA"/>
</dbReference>
<comment type="caution">
    <text evidence="1">The sequence shown here is derived from an EMBL/GenBank/DDBJ whole genome shotgun (WGS) entry which is preliminary data.</text>
</comment>
<protein>
    <recommendedName>
        <fullName evidence="3">Cyanovirin-N domain-containing protein</fullName>
    </recommendedName>
</protein>
<proteinExistence type="predicted"/>
<evidence type="ECO:0000313" key="2">
    <source>
        <dbReference type="Proteomes" id="UP000185904"/>
    </source>
</evidence>
<organism evidence="1 2">
    <name type="scientific">Fonsecaea nubica</name>
    <dbReference type="NCBI Taxonomy" id="856822"/>
    <lineage>
        <taxon>Eukaryota</taxon>
        <taxon>Fungi</taxon>
        <taxon>Dikarya</taxon>
        <taxon>Ascomycota</taxon>
        <taxon>Pezizomycotina</taxon>
        <taxon>Eurotiomycetes</taxon>
        <taxon>Chaetothyriomycetidae</taxon>
        <taxon>Chaetothyriales</taxon>
        <taxon>Herpotrichiellaceae</taxon>
        <taxon>Fonsecaea</taxon>
    </lineage>
</organism>